<comment type="subcellular location">
    <subcellularLocation>
        <location evidence="1">Cell membrane</location>
        <topology evidence="1">Multi-pass membrane protein</topology>
    </subcellularLocation>
</comment>
<name>A0A0A1VQC6_MICAE</name>
<dbReference type="EMBL" id="BBPA01000009">
    <property type="protein sequence ID" value="GAL91683.1"/>
    <property type="molecule type" value="Genomic_DNA"/>
</dbReference>
<feature type="transmembrane region" description="Helical" evidence="6">
    <location>
        <begin position="479"/>
        <end position="499"/>
    </location>
</feature>
<protein>
    <submittedName>
        <fullName evidence="9">ComEC/Rec2-related protein</fullName>
    </submittedName>
</protein>
<reference evidence="10" key="1">
    <citation type="journal article" date="2015" name="Genome">
        <title>Whole Genome Sequence of the Non-Microcystin-Producing Microcystis aeruginosa Strain NIES-44.</title>
        <authorList>
            <person name="Okano K."/>
            <person name="Miyata N."/>
            <person name="Ozaki Y."/>
        </authorList>
    </citation>
    <scope>NUCLEOTIDE SEQUENCE [LARGE SCALE GENOMIC DNA]</scope>
    <source>
        <strain evidence="10">NIES-44</strain>
    </source>
</reference>
<dbReference type="InterPro" id="IPR025405">
    <property type="entry name" value="DUF4131"/>
</dbReference>
<evidence type="ECO:0000259" key="7">
    <source>
        <dbReference type="Pfam" id="PF03772"/>
    </source>
</evidence>
<dbReference type="InterPro" id="IPR052159">
    <property type="entry name" value="Competence_DNA_uptake"/>
</dbReference>
<evidence type="ECO:0000256" key="2">
    <source>
        <dbReference type="ARBA" id="ARBA00022475"/>
    </source>
</evidence>
<dbReference type="Pfam" id="PF03772">
    <property type="entry name" value="Competence"/>
    <property type="match status" value="1"/>
</dbReference>
<feature type="transmembrane region" description="Helical" evidence="6">
    <location>
        <begin position="418"/>
        <end position="440"/>
    </location>
</feature>
<evidence type="ECO:0000313" key="9">
    <source>
        <dbReference type="EMBL" id="GAL91683.1"/>
    </source>
</evidence>
<gene>
    <name evidence="9" type="ORF">N44_02396</name>
</gene>
<feature type="transmembrane region" description="Helical" evidence="6">
    <location>
        <begin position="385"/>
        <end position="406"/>
    </location>
</feature>
<dbReference type="NCBIfam" id="TIGR00360">
    <property type="entry name" value="ComEC_N-term"/>
    <property type="match status" value="1"/>
</dbReference>
<accession>A0A0A1VQC6</accession>
<feature type="domain" description="DUF4131" evidence="8">
    <location>
        <begin position="36"/>
        <end position="199"/>
    </location>
</feature>
<keyword evidence="2" id="KW-1003">Cell membrane</keyword>
<dbReference type="AlphaFoldDB" id="A0A0A1VQC6"/>
<keyword evidence="4 6" id="KW-1133">Transmembrane helix</keyword>
<keyword evidence="3 6" id="KW-0812">Transmembrane</keyword>
<dbReference type="RefSeq" id="WP_045356904.1">
    <property type="nucleotide sequence ID" value="NZ_BBPA01000009.1"/>
</dbReference>
<evidence type="ECO:0000256" key="5">
    <source>
        <dbReference type="ARBA" id="ARBA00023136"/>
    </source>
</evidence>
<feature type="transmembrane region" description="Helical" evidence="6">
    <location>
        <begin position="506"/>
        <end position="524"/>
    </location>
</feature>
<dbReference type="Pfam" id="PF13567">
    <property type="entry name" value="DUF4131"/>
    <property type="match status" value="1"/>
</dbReference>
<evidence type="ECO:0000259" key="8">
    <source>
        <dbReference type="Pfam" id="PF13567"/>
    </source>
</evidence>
<feature type="transmembrane region" description="Helical" evidence="6">
    <location>
        <begin position="333"/>
        <end position="350"/>
    </location>
</feature>
<evidence type="ECO:0000256" key="6">
    <source>
        <dbReference type="SAM" id="Phobius"/>
    </source>
</evidence>
<keyword evidence="5 6" id="KW-0472">Membrane</keyword>
<feature type="transmembrane region" description="Helical" evidence="6">
    <location>
        <begin position="356"/>
        <end position="373"/>
    </location>
</feature>
<comment type="caution">
    <text evidence="9">The sequence shown here is derived from an EMBL/GenBank/DDBJ whole genome shotgun (WGS) entry which is preliminary data.</text>
</comment>
<evidence type="ECO:0000256" key="1">
    <source>
        <dbReference type="ARBA" id="ARBA00004651"/>
    </source>
</evidence>
<feature type="transmembrane region" description="Helical" evidence="6">
    <location>
        <begin position="259"/>
        <end position="280"/>
    </location>
</feature>
<organism evidence="9 10">
    <name type="scientific">Microcystis aeruginosa NIES-44</name>
    <dbReference type="NCBI Taxonomy" id="449439"/>
    <lineage>
        <taxon>Bacteria</taxon>
        <taxon>Bacillati</taxon>
        <taxon>Cyanobacteriota</taxon>
        <taxon>Cyanophyceae</taxon>
        <taxon>Oscillatoriophycideae</taxon>
        <taxon>Chroococcales</taxon>
        <taxon>Microcystaceae</taxon>
        <taxon>Microcystis</taxon>
    </lineage>
</organism>
<dbReference type="PANTHER" id="PTHR30619">
    <property type="entry name" value="DNA INTERNALIZATION/COMPETENCE PROTEIN COMEC/REC2"/>
    <property type="match status" value="1"/>
</dbReference>
<proteinExistence type="predicted"/>
<dbReference type="PANTHER" id="PTHR30619:SF1">
    <property type="entry name" value="RECOMBINATION PROTEIN 2"/>
    <property type="match status" value="1"/>
</dbReference>
<feature type="transmembrane region" description="Helical" evidence="6">
    <location>
        <begin position="35"/>
        <end position="53"/>
    </location>
</feature>
<dbReference type="Proteomes" id="UP000030321">
    <property type="component" value="Unassembled WGS sequence"/>
</dbReference>
<feature type="transmembrane region" description="Helical" evidence="6">
    <location>
        <begin position="65"/>
        <end position="82"/>
    </location>
</feature>
<evidence type="ECO:0000313" key="10">
    <source>
        <dbReference type="Proteomes" id="UP000030321"/>
    </source>
</evidence>
<evidence type="ECO:0000256" key="3">
    <source>
        <dbReference type="ARBA" id="ARBA00022692"/>
    </source>
</evidence>
<feature type="domain" description="ComEC/Rec2-related protein" evidence="7">
    <location>
        <begin position="240"/>
        <end position="499"/>
    </location>
</feature>
<dbReference type="GO" id="GO:0005886">
    <property type="term" value="C:plasma membrane"/>
    <property type="evidence" value="ECO:0007669"/>
    <property type="project" value="UniProtKB-SubCell"/>
</dbReference>
<sequence>MNRPNSVILGLAYILGLLSTGLVDFSPQLNRWQEVVIRIVILGLITLLTTIFIRRFWWQSPPKKTWLIAGLIAIFAVVYLEIRTPYPSANDISHLLKNNVVNSIKITGNIISEIRLNRRENLQFWLEVKEFSLKNLPTEKSTGKLYVTLPNLAENQVYPRQEITVKGLLYRPRRANNPNAFDFANYLAHQGAFAGLKGEIIIDKKSPTWGVWQIRQRIVEAQIQGLGQEKGTLLSSITLGRQAVNLPAKITDLFIKTGLAHILAASGFHVAILLGFVLTITRNLSPKKQFIIALTILIIYGTLTGLQPSVLRAILMGIGALIGLLYNRQVNSLGSLLLAATILLLWQPLWIWDLGFQLSFLATLGLIITVPLLKNKIDYFPNLIAEPIAISLAATLWTMPLLMFTFNSIALYNIPINIITTPLVTLISLGGVFTAFLGLIYPPLGSISASILYYPLKLLLQITNFFSLLPFSTYSTGKLSLGVMLIIYICLTLICFNLWFRQRWHLIGLFILAVILIPIIYQHLTLTQVTVLATKSQPVIIIQNRGNTLLINGEEPATARYTVLPFLRQEGINQIQGAITVNNPAQFSNISESIPIKKTLNLSQLENFNLGEITGQLIEKNLFKFQVKNQSWLWIINPKISVNLSQEVSPLVLLWQGSNLDKQWLESIRPQTAIAVTTNLSRNARNQLRKARIKTYWTGRDGAIQWTAKNGFQPFLINE</sequence>
<evidence type="ECO:0000256" key="4">
    <source>
        <dbReference type="ARBA" id="ARBA00022989"/>
    </source>
</evidence>
<dbReference type="InterPro" id="IPR004477">
    <property type="entry name" value="ComEC_N"/>
</dbReference>